<dbReference type="EMBL" id="AGUE01000040">
    <property type="protein sequence ID" value="EHL01940.1"/>
    <property type="molecule type" value="Genomic_DNA"/>
</dbReference>
<reference evidence="2 3" key="1">
    <citation type="journal article" date="2012" name="Eukaryot. Cell">
        <title>Genome sequence of the fungus Glarea lozoyensis: the first genome sequence of a species from the Helotiaceae family.</title>
        <authorList>
            <person name="Youssar L."/>
            <person name="Gruening B.A."/>
            <person name="Erxleben A."/>
            <person name="Guenther S."/>
            <person name="Huettel W."/>
        </authorList>
    </citation>
    <scope>NUCLEOTIDE SEQUENCE [LARGE SCALE GENOMIC DNA]</scope>
    <source>
        <strain evidence="3">ATCC 74030 / MF5533</strain>
    </source>
</reference>
<dbReference type="AlphaFoldDB" id="H0EHB1"/>
<keyword evidence="3" id="KW-1185">Reference proteome</keyword>
<dbReference type="InParanoid" id="H0EHB1"/>
<dbReference type="Proteomes" id="UP000005446">
    <property type="component" value="Unassembled WGS sequence"/>
</dbReference>
<dbReference type="OrthoDB" id="3563405at2759"/>
<evidence type="ECO:0000313" key="2">
    <source>
        <dbReference type="EMBL" id="EHL01940.1"/>
    </source>
</evidence>
<protein>
    <recommendedName>
        <fullName evidence="1">Heterokaryon incompatibility domain-containing protein</fullName>
    </recommendedName>
</protein>
<evidence type="ECO:0000313" key="3">
    <source>
        <dbReference type="Proteomes" id="UP000005446"/>
    </source>
</evidence>
<sequence>MRLVPVLHERYLWVDSLCVLQDDENKHLELLNMTRSYIYTNGTAVVWQSKPPQHLENQRMDVTRGNIL</sequence>
<feature type="domain" description="Heterokaryon incompatibility" evidence="1">
    <location>
        <begin position="7"/>
        <end position="54"/>
    </location>
</feature>
<evidence type="ECO:0000259" key="1">
    <source>
        <dbReference type="Pfam" id="PF06985"/>
    </source>
</evidence>
<comment type="caution">
    <text evidence="2">The sequence shown here is derived from an EMBL/GenBank/DDBJ whole genome shotgun (WGS) entry which is preliminary data.</text>
</comment>
<accession>H0EHB1</accession>
<dbReference type="Pfam" id="PF06985">
    <property type="entry name" value="HET"/>
    <property type="match status" value="1"/>
</dbReference>
<name>H0EHB1_GLAL7</name>
<dbReference type="HOGENOM" id="CLU_2794176_0_0_1"/>
<organism evidence="2 3">
    <name type="scientific">Glarea lozoyensis (strain ATCC 74030 / MF5533)</name>
    <dbReference type="NCBI Taxonomy" id="1104152"/>
    <lineage>
        <taxon>Eukaryota</taxon>
        <taxon>Fungi</taxon>
        <taxon>Dikarya</taxon>
        <taxon>Ascomycota</taxon>
        <taxon>Pezizomycotina</taxon>
        <taxon>Leotiomycetes</taxon>
        <taxon>Helotiales</taxon>
        <taxon>Helotiaceae</taxon>
        <taxon>Glarea</taxon>
    </lineage>
</organism>
<gene>
    <name evidence="2" type="ORF">M7I_1888</name>
</gene>
<dbReference type="InterPro" id="IPR010730">
    <property type="entry name" value="HET"/>
</dbReference>
<proteinExistence type="predicted"/>